<protein>
    <recommendedName>
        <fullName evidence="5">Leucine-rich repeat-containing N-terminal plant-type domain-containing protein</fullName>
    </recommendedName>
</protein>
<gene>
    <name evidence="6" type="ORF">C1H46_018902</name>
</gene>
<reference evidence="6 7" key="1">
    <citation type="journal article" date="2019" name="G3 (Bethesda)">
        <title>Sequencing of a Wild Apple (Malus baccata) Genome Unravels the Differences Between Cultivated and Wild Apple Species Regarding Disease Resistance and Cold Tolerance.</title>
        <authorList>
            <person name="Chen X."/>
        </authorList>
    </citation>
    <scope>NUCLEOTIDE SEQUENCE [LARGE SCALE GENOMIC DNA]</scope>
    <source>
        <strain evidence="7">cv. Shandingzi</strain>
        <tissue evidence="6">Leaves</tissue>
    </source>
</reference>
<dbReference type="EMBL" id="VIEB01000313">
    <property type="protein sequence ID" value="TQD95490.1"/>
    <property type="molecule type" value="Genomic_DNA"/>
</dbReference>
<keyword evidence="1" id="KW-0433">Leucine-rich repeat</keyword>
<evidence type="ECO:0000256" key="1">
    <source>
        <dbReference type="ARBA" id="ARBA00022614"/>
    </source>
</evidence>
<evidence type="ECO:0000256" key="4">
    <source>
        <dbReference type="SAM" id="Phobius"/>
    </source>
</evidence>
<dbReference type="Pfam" id="PF08263">
    <property type="entry name" value="LRRNT_2"/>
    <property type="match status" value="1"/>
</dbReference>
<feature type="domain" description="Leucine-rich repeat-containing N-terminal plant-type" evidence="5">
    <location>
        <begin position="38"/>
        <end position="64"/>
    </location>
</feature>
<keyword evidence="4" id="KW-0472">Membrane</keyword>
<dbReference type="STRING" id="106549.A0A540M9R1"/>
<evidence type="ECO:0000256" key="2">
    <source>
        <dbReference type="ARBA" id="ARBA00022737"/>
    </source>
</evidence>
<feature type="region of interest" description="Disordered" evidence="3">
    <location>
        <begin position="56"/>
        <end position="76"/>
    </location>
</feature>
<name>A0A540M9R1_MALBA</name>
<organism evidence="6 7">
    <name type="scientific">Malus baccata</name>
    <name type="common">Siberian crab apple</name>
    <name type="synonym">Pyrus baccata</name>
    <dbReference type="NCBI Taxonomy" id="106549"/>
    <lineage>
        <taxon>Eukaryota</taxon>
        <taxon>Viridiplantae</taxon>
        <taxon>Streptophyta</taxon>
        <taxon>Embryophyta</taxon>
        <taxon>Tracheophyta</taxon>
        <taxon>Spermatophyta</taxon>
        <taxon>Magnoliopsida</taxon>
        <taxon>eudicotyledons</taxon>
        <taxon>Gunneridae</taxon>
        <taxon>Pentapetalae</taxon>
        <taxon>rosids</taxon>
        <taxon>fabids</taxon>
        <taxon>Rosales</taxon>
        <taxon>Rosaceae</taxon>
        <taxon>Amygdaloideae</taxon>
        <taxon>Maleae</taxon>
        <taxon>Malus</taxon>
    </lineage>
</organism>
<keyword evidence="2" id="KW-0677">Repeat</keyword>
<accession>A0A540M9R1</accession>
<keyword evidence="4" id="KW-0812">Transmembrane</keyword>
<feature type="compositionally biased region" description="Basic and acidic residues" evidence="3">
    <location>
        <begin position="64"/>
        <end position="76"/>
    </location>
</feature>
<evidence type="ECO:0000313" key="7">
    <source>
        <dbReference type="Proteomes" id="UP000315295"/>
    </source>
</evidence>
<keyword evidence="7" id="KW-1185">Reference proteome</keyword>
<proteinExistence type="predicted"/>
<evidence type="ECO:0000256" key="3">
    <source>
        <dbReference type="SAM" id="MobiDB-lite"/>
    </source>
</evidence>
<keyword evidence="4" id="KW-1133">Transmembrane helix</keyword>
<feature type="transmembrane region" description="Helical" evidence="4">
    <location>
        <begin position="12"/>
        <end position="32"/>
    </location>
</feature>
<evidence type="ECO:0000313" key="6">
    <source>
        <dbReference type="EMBL" id="TQD95490.1"/>
    </source>
</evidence>
<dbReference type="AlphaFoldDB" id="A0A540M9R1"/>
<evidence type="ECO:0000259" key="5">
    <source>
        <dbReference type="Pfam" id="PF08263"/>
    </source>
</evidence>
<dbReference type="Proteomes" id="UP000315295">
    <property type="component" value="Unassembled WGS sequence"/>
</dbReference>
<dbReference type="InterPro" id="IPR013210">
    <property type="entry name" value="LRR_N_plant-typ"/>
</dbReference>
<sequence length="76" mass="8115">MADHPSADSLSVARWLTAFVLIASTLAALPLVSGTTDASDVQALQVLYTSVNNPSQLTGWKSSGDGRRGRDEVERR</sequence>
<comment type="caution">
    <text evidence="6">The sequence shown here is derived from an EMBL/GenBank/DDBJ whole genome shotgun (WGS) entry which is preliminary data.</text>
</comment>